<dbReference type="PANTHER" id="PTHR11469:SF1">
    <property type="entry name" value="GLUCOSE-6-PHOSPHATE ISOMERASE"/>
    <property type="match status" value="1"/>
</dbReference>
<dbReference type="InterPro" id="IPR046348">
    <property type="entry name" value="SIS_dom_sf"/>
</dbReference>
<protein>
    <submittedName>
        <fullName evidence="4">Phosphoglucose isomerase (PGI)</fullName>
    </submittedName>
</protein>
<name>T0Y9X5_9ZZZZ</name>
<dbReference type="SUPFAM" id="SSF53697">
    <property type="entry name" value="SIS domain"/>
    <property type="match status" value="1"/>
</dbReference>
<dbReference type="AlphaFoldDB" id="T0Y9X5"/>
<keyword evidence="1" id="KW-0312">Gluconeogenesis</keyword>
<evidence type="ECO:0000313" key="4">
    <source>
        <dbReference type="EMBL" id="EQD31991.1"/>
    </source>
</evidence>
<evidence type="ECO:0000256" key="1">
    <source>
        <dbReference type="ARBA" id="ARBA00022432"/>
    </source>
</evidence>
<keyword evidence="2" id="KW-0324">Glycolysis</keyword>
<evidence type="ECO:0000256" key="2">
    <source>
        <dbReference type="ARBA" id="ARBA00023152"/>
    </source>
</evidence>
<dbReference type="GO" id="GO:0004347">
    <property type="term" value="F:glucose-6-phosphate isomerase activity"/>
    <property type="evidence" value="ECO:0007669"/>
    <property type="project" value="InterPro"/>
</dbReference>
<accession>T0Y9X5</accession>
<dbReference type="GO" id="GO:0048029">
    <property type="term" value="F:monosaccharide binding"/>
    <property type="evidence" value="ECO:0007669"/>
    <property type="project" value="TreeGrafter"/>
</dbReference>
<evidence type="ECO:0000256" key="3">
    <source>
        <dbReference type="ARBA" id="ARBA00023235"/>
    </source>
</evidence>
<proteinExistence type="predicted"/>
<comment type="caution">
    <text evidence="4">The sequence shown here is derived from an EMBL/GenBank/DDBJ whole genome shotgun (WGS) entry which is preliminary data.</text>
</comment>
<dbReference type="InterPro" id="IPR001672">
    <property type="entry name" value="G6P_Isomerase"/>
</dbReference>
<reference evidence="4" key="1">
    <citation type="submission" date="2013-08" db="EMBL/GenBank/DDBJ databases">
        <authorList>
            <person name="Mendez C."/>
            <person name="Richter M."/>
            <person name="Ferrer M."/>
            <person name="Sanchez J."/>
        </authorList>
    </citation>
    <scope>NUCLEOTIDE SEQUENCE</scope>
</reference>
<dbReference type="Gene3D" id="3.40.50.10490">
    <property type="entry name" value="Glucose-6-phosphate isomerase like protein, domain 1"/>
    <property type="match status" value="3"/>
</dbReference>
<dbReference type="PANTHER" id="PTHR11469">
    <property type="entry name" value="GLUCOSE-6-PHOSPHATE ISOMERASE"/>
    <property type="match status" value="1"/>
</dbReference>
<reference evidence="4" key="2">
    <citation type="journal article" date="2014" name="ISME J.">
        <title>Microbial stratification in low pH oxic and suboxic macroscopic growths along an acid mine drainage.</title>
        <authorList>
            <person name="Mendez-Garcia C."/>
            <person name="Mesa V."/>
            <person name="Sprenger R.R."/>
            <person name="Richter M."/>
            <person name="Diez M.S."/>
            <person name="Solano J."/>
            <person name="Bargiela R."/>
            <person name="Golyshina O.V."/>
            <person name="Manteca A."/>
            <person name="Ramos J.L."/>
            <person name="Gallego J.R."/>
            <person name="Llorente I."/>
            <person name="Martins Dos Santos V.A."/>
            <person name="Jensen O.N."/>
            <person name="Pelaez A.I."/>
            <person name="Sanchez J."/>
            <person name="Ferrer M."/>
        </authorList>
    </citation>
    <scope>NUCLEOTIDE SEQUENCE</scope>
</reference>
<sequence>REELSRAGEVPGKHFAAITDPGTPLEKLALEEGFRAVFRAVPTVGGRYSALTHFGLVPAALLGADLGAFLNQAWTMAEGCAASVPAPQNPGLALGATLGELATRSHRDKLTLYAEGPSLLPFPVWVEQLVAESTGKSGRGIIPVVDEPWAPPARYGDDRLFVALVPPSGPGPELAAHLAGLSRAGHPYLLVKVPGPGNLGEEFFRWEFAVAASGIILGIDPFNQPDVELAKGLAREAMAHPAASGASPSPDPASVAAGPALSRALKDFLGKARPGDYVCLQAYLAPSPETWSALQGIRRALLVELGVATTLGYGPRFLHSTGQLHKGGPNNGLFLQLVDTPKEELPVPGAGYGFGALLRAQADGDLVALQRKGRRALRVDLGADLPSGLRRLSEALHG</sequence>
<dbReference type="PROSITE" id="PS51463">
    <property type="entry name" value="P_GLUCOSE_ISOMERASE_3"/>
    <property type="match status" value="1"/>
</dbReference>
<dbReference type="GO" id="GO:0006096">
    <property type="term" value="P:glycolytic process"/>
    <property type="evidence" value="ECO:0007669"/>
    <property type="project" value="UniProtKB-KW"/>
</dbReference>
<dbReference type="GO" id="GO:0097367">
    <property type="term" value="F:carbohydrate derivative binding"/>
    <property type="evidence" value="ECO:0007669"/>
    <property type="project" value="InterPro"/>
</dbReference>
<dbReference type="GO" id="GO:0051156">
    <property type="term" value="P:glucose 6-phosphate metabolic process"/>
    <property type="evidence" value="ECO:0007669"/>
    <property type="project" value="TreeGrafter"/>
</dbReference>
<keyword evidence="3 4" id="KW-0413">Isomerase</keyword>
<gene>
    <name evidence="4" type="ORF">B1B_17881</name>
</gene>
<feature type="non-terminal residue" evidence="4">
    <location>
        <position position="1"/>
    </location>
</feature>
<dbReference type="GO" id="GO:0005829">
    <property type="term" value="C:cytosol"/>
    <property type="evidence" value="ECO:0007669"/>
    <property type="project" value="TreeGrafter"/>
</dbReference>
<dbReference type="GO" id="GO:0006094">
    <property type="term" value="P:gluconeogenesis"/>
    <property type="evidence" value="ECO:0007669"/>
    <property type="project" value="UniProtKB-KW"/>
</dbReference>
<organism evidence="4">
    <name type="scientific">mine drainage metagenome</name>
    <dbReference type="NCBI Taxonomy" id="410659"/>
    <lineage>
        <taxon>unclassified sequences</taxon>
        <taxon>metagenomes</taxon>
        <taxon>ecological metagenomes</taxon>
    </lineage>
</organism>
<dbReference type="EMBL" id="AUZY01011955">
    <property type="protein sequence ID" value="EQD31991.1"/>
    <property type="molecule type" value="Genomic_DNA"/>
</dbReference>